<proteinExistence type="predicted"/>
<evidence type="ECO:0000313" key="3">
    <source>
        <dbReference type="Proteomes" id="UP000011518"/>
    </source>
</evidence>
<gene>
    <name evidence="2" type="ORF">TREES_T100016671</name>
</gene>
<protein>
    <submittedName>
        <fullName evidence="2">Uncharacterized protein</fullName>
    </submittedName>
</protein>
<evidence type="ECO:0000313" key="2">
    <source>
        <dbReference type="EMBL" id="ELW70656.1"/>
    </source>
</evidence>
<dbReference type="EMBL" id="KB320486">
    <property type="protein sequence ID" value="ELW70656.1"/>
    <property type="molecule type" value="Genomic_DNA"/>
</dbReference>
<feature type="region of interest" description="Disordered" evidence="1">
    <location>
        <begin position="203"/>
        <end position="222"/>
    </location>
</feature>
<sequence length="222" mass="24242">MSGVQMRLCGLLGSGACRREGAAWQLGLWGSWEQVAEQSGSQALHLSATQLSLDQTTAAVFPTPPFHLRALALPQDSPCPHNLLGLNSFGFFNRFSHGRSAPTYGECWCPGCELGLQHPLRWASGSHISQSIGVPPARSMVRDPATGRGSVAQRLHSLMSTAVQMVAVFRCPRLPEWKGRWTQDSPLGFTPWLLTSQMQLLGRSPPQSKPPILGRLQRPVLQ</sequence>
<name>L9L6P2_TUPCH</name>
<reference evidence="3" key="1">
    <citation type="submission" date="2012-07" db="EMBL/GenBank/DDBJ databases">
        <title>Genome of the Chinese tree shrew, a rising model animal genetically related to primates.</title>
        <authorList>
            <person name="Zhang G."/>
            <person name="Fan Y."/>
            <person name="Yao Y."/>
            <person name="Huang Z."/>
        </authorList>
    </citation>
    <scope>NUCLEOTIDE SEQUENCE [LARGE SCALE GENOMIC DNA]</scope>
</reference>
<reference evidence="3" key="2">
    <citation type="journal article" date="2013" name="Nat. Commun.">
        <title>Genome of the Chinese tree shrew.</title>
        <authorList>
            <person name="Fan Y."/>
            <person name="Huang Z.Y."/>
            <person name="Cao C.C."/>
            <person name="Chen C.S."/>
            <person name="Chen Y.X."/>
            <person name="Fan D.D."/>
            <person name="He J."/>
            <person name="Hou H.L."/>
            <person name="Hu L."/>
            <person name="Hu X.T."/>
            <person name="Jiang X.T."/>
            <person name="Lai R."/>
            <person name="Lang Y.S."/>
            <person name="Liang B."/>
            <person name="Liao S.G."/>
            <person name="Mu D."/>
            <person name="Ma Y.Y."/>
            <person name="Niu Y.Y."/>
            <person name="Sun X.Q."/>
            <person name="Xia J.Q."/>
            <person name="Xiao J."/>
            <person name="Xiong Z.Q."/>
            <person name="Xu L."/>
            <person name="Yang L."/>
            <person name="Zhang Y."/>
            <person name="Zhao W."/>
            <person name="Zhao X.D."/>
            <person name="Zheng Y.T."/>
            <person name="Zhou J.M."/>
            <person name="Zhu Y.B."/>
            <person name="Zhang G.J."/>
            <person name="Wang J."/>
            <person name="Yao Y.G."/>
        </authorList>
    </citation>
    <scope>NUCLEOTIDE SEQUENCE [LARGE SCALE GENOMIC DNA]</scope>
</reference>
<accession>L9L6P2</accession>
<dbReference type="InParanoid" id="L9L6P2"/>
<keyword evidence="3" id="KW-1185">Reference proteome</keyword>
<dbReference type="Proteomes" id="UP000011518">
    <property type="component" value="Unassembled WGS sequence"/>
</dbReference>
<evidence type="ECO:0000256" key="1">
    <source>
        <dbReference type="SAM" id="MobiDB-lite"/>
    </source>
</evidence>
<organism evidence="2 3">
    <name type="scientific">Tupaia chinensis</name>
    <name type="common">Chinese tree shrew</name>
    <name type="synonym">Tupaia belangeri chinensis</name>
    <dbReference type="NCBI Taxonomy" id="246437"/>
    <lineage>
        <taxon>Eukaryota</taxon>
        <taxon>Metazoa</taxon>
        <taxon>Chordata</taxon>
        <taxon>Craniata</taxon>
        <taxon>Vertebrata</taxon>
        <taxon>Euteleostomi</taxon>
        <taxon>Mammalia</taxon>
        <taxon>Eutheria</taxon>
        <taxon>Euarchontoglires</taxon>
        <taxon>Scandentia</taxon>
        <taxon>Tupaiidae</taxon>
        <taxon>Tupaia</taxon>
    </lineage>
</organism>
<dbReference type="AlphaFoldDB" id="L9L6P2"/>